<dbReference type="Proteomes" id="UP000885779">
    <property type="component" value="Unassembled WGS sequence"/>
</dbReference>
<evidence type="ECO:0000256" key="1">
    <source>
        <dbReference type="SAM" id="Coils"/>
    </source>
</evidence>
<comment type="caution">
    <text evidence="2">The sequence shown here is derived from an EMBL/GenBank/DDBJ whole genome shotgun (WGS) entry which is preliminary data.</text>
</comment>
<organism evidence="2">
    <name type="scientific">Caldithrix abyssi</name>
    <dbReference type="NCBI Taxonomy" id="187145"/>
    <lineage>
        <taxon>Bacteria</taxon>
        <taxon>Pseudomonadati</taxon>
        <taxon>Calditrichota</taxon>
        <taxon>Calditrichia</taxon>
        <taxon>Calditrichales</taxon>
        <taxon>Calditrichaceae</taxon>
        <taxon>Caldithrix</taxon>
    </lineage>
</organism>
<proteinExistence type="predicted"/>
<evidence type="ECO:0000313" key="2">
    <source>
        <dbReference type="EMBL" id="HGY54070.1"/>
    </source>
</evidence>
<feature type="coiled-coil region" evidence="1">
    <location>
        <begin position="64"/>
        <end position="98"/>
    </location>
</feature>
<reference evidence="2" key="1">
    <citation type="journal article" date="2020" name="mSystems">
        <title>Genome- and Community-Level Interaction Insights into Carbon Utilization and Element Cycling Functions of Hydrothermarchaeota in Hydrothermal Sediment.</title>
        <authorList>
            <person name="Zhou Z."/>
            <person name="Liu Y."/>
            <person name="Xu W."/>
            <person name="Pan J."/>
            <person name="Luo Z.H."/>
            <person name="Li M."/>
        </authorList>
    </citation>
    <scope>NUCLEOTIDE SEQUENCE [LARGE SCALE GENOMIC DNA]</scope>
    <source>
        <strain evidence="2">HyVt-577</strain>
    </source>
</reference>
<gene>
    <name evidence="2" type="ORF">ENK44_00065</name>
</gene>
<accession>A0A7V4TX30</accession>
<dbReference type="AlphaFoldDB" id="A0A7V4TX30"/>
<dbReference type="EMBL" id="DRQG01000002">
    <property type="protein sequence ID" value="HGY54070.1"/>
    <property type="molecule type" value="Genomic_DNA"/>
</dbReference>
<protein>
    <submittedName>
        <fullName evidence="2">Uncharacterized protein</fullName>
    </submittedName>
</protein>
<sequence>MSLWENLKKGVLEGLQAASDKTSEYTRIGRIKIDVLGLKKEIEEKFVELGGRVYHNAIEKKIFSIEDDKEIQQLIEQLKDLEAELKAYDEELKRIKEEDGVDLD</sequence>
<keyword evidence="1" id="KW-0175">Coiled coil</keyword>
<name>A0A7V4TX30_CALAY</name>